<dbReference type="InterPro" id="IPR036322">
    <property type="entry name" value="WD40_repeat_dom_sf"/>
</dbReference>
<dbReference type="PROSITE" id="PS50082">
    <property type="entry name" value="WD_REPEATS_2"/>
    <property type="match status" value="1"/>
</dbReference>
<dbReference type="Pfam" id="PF00400">
    <property type="entry name" value="WD40"/>
    <property type="match status" value="1"/>
</dbReference>
<evidence type="ECO:0000313" key="5">
    <source>
        <dbReference type="EMBL" id="TVY12499.1"/>
    </source>
</evidence>
<dbReference type="OrthoDB" id="674604at2759"/>
<feature type="non-terminal residue" evidence="5">
    <location>
        <position position="1"/>
    </location>
</feature>
<keyword evidence="1 3" id="KW-0853">WD repeat</keyword>
<dbReference type="PANTHER" id="PTHR10039:SF14">
    <property type="entry name" value="NACHT DOMAIN-CONTAINING PROTEIN"/>
    <property type="match status" value="1"/>
</dbReference>
<feature type="repeat" description="WD" evidence="3">
    <location>
        <begin position="461"/>
        <end position="502"/>
    </location>
</feature>
<dbReference type="InterPro" id="IPR001680">
    <property type="entry name" value="WD40_rpt"/>
</dbReference>
<dbReference type="AlphaFoldDB" id="A0A8T9B1I1"/>
<name>A0A8T9B1I1_9HELO</name>
<keyword evidence="2" id="KW-0677">Repeat</keyword>
<dbReference type="SUPFAM" id="SSF50978">
    <property type="entry name" value="WD40 repeat-like"/>
    <property type="match status" value="1"/>
</dbReference>
<keyword evidence="6" id="KW-1185">Reference proteome</keyword>
<evidence type="ECO:0000313" key="6">
    <source>
        <dbReference type="Proteomes" id="UP000469559"/>
    </source>
</evidence>
<evidence type="ECO:0000256" key="1">
    <source>
        <dbReference type="ARBA" id="ARBA00022574"/>
    </source>
</evidence>
<organism evidence="5 6">
    <name type="scientific">Lachnellula arida</name>
    <dbReference type="NCBI Taxonomy" id="1316785"/>
    <lineage>
        <taxon>Eukaryota</taxon>
        <taxon>Fungi</taxon>
        <taxon>Dikarya</taxon>
        <taxon>Ascomycota</taxon>
        <taxon>Pezizomycotina</taxon>
        <taxon>Leotiomycetes</taxon>
        <taxon>Helotiales</taxon>
        <taxon>Lachnaceae</taxon>
        <taxon>Lachnellula</taxon>
    </lineage>
</organism>
<accession>A0A8T9B1I1</accession>
<protein>
    <submittedName>
        <fullName evidence="5">Vegetative incompatibility protein HET-E-1</fullName>
    </submittedName>
</protein>
<proteinExistence type="predicted"/>
<dbReference type="InterPro" id="IPR019775">
    <property type="entry name" value="WD40_repeat_CS"/>
</dbReference>
<gene>
    <name evidence="5" type="primary">HET-E1_15</name>
    <name evidence="5" type="ORF">LARI1_G009620</name>
</gene>
<sequence>SDQWHQLVLGPLSRLQKSQQSYVLVVDALDECEDDNEIQIILQLLAEARSLTTVQLRVFLTSRPEIPIRHSFTQMPDTKHQTFVLHNILSTIVNHDISLFLKHDLGIVGKKWTLGAQWPGEAVLTQLVQYAYGLFIWAATACRFIREGKRFAPKRLDIILKGSNSAIIAPEKHLDEIYLTVLKHSISSEFSEEEKEEVYDILKRTLGSIVVLLLPLSASSLSTLLQVGTDNIDQTFEDLHAILDIPKDPTNPLRLHHPSFRDFLLNKDRCRDFWVDEKEAHQTLATRCMQLMSQKLKKDVCELYAPGSQAGQVESSWIKKCLPPEVQYACLYWVQHLRRSGSQVHDSDEAHRFLQAHLLHWLEALGWMGKTSEGIQAILSLEAYIPVDKSPTFYAFIHDAKRFALYNRLVIEQAPLQLYCSALVFAPGNSIVRRKFENCIPDWIQLKSKVQANWNAALQTLEGHTGVVNSVAFSPDGTQVVSGSDDETVRLWDAATGAPLQTLE</sequence>
<dbReference type="Gene3D" id="2.130.10.10">
    <property type="entry name" value="YVTN repeat-like/Quinoprotein amine dehydrogenase"/>
    <property type="match status" value="1"/>
</dbReference>
<dbReference type="Proteomes" id="UP000469559">
    <property type="component" value="Unassembled WGS sequence"/>
</dbReference>
<dbReference type="InterPro" id="IPR056884">
    <property type="entry name" value="NPHP3-like_N"/>
</dbReference>
<dbReference type="PROSITE" id="PS00678">
    <property type="entry name" value="WD_REPEATS_1"/>
    <property type="match status" value="1"/>
</dbReference>
<dbReference type="SMART" id="SM00320">
    <property type="entry name" value="WD40"/>
    <property type="match status" value="1"/>
</dbReference>
<dbReference type="EMBL" id="QGMF01002094">
    <property type="protein sequence ID" value="TVY12499.1"/>
    <property type="molecule type" value="Genomic_DNA"/>
</dbReference>
<dbReference type="PROSITE" id="PS50294">
    <property type="entry name" value="WD_REPEATS_REGION"/>
    <property type="match status" value="1"/>
</dbReference>
<feature type="domain" description="Nephrocystin 3-like N-terminal" evidence="4">
    <location>
        <begin position="2"/>
        <end position="63"/>
    </location>
</feature>
<dbReference type="Pfam" id="PF24883">
    <property type="entry name" value="NPHP3_N"/>
    <property type="match status" value="1"/>
</dbReference>
<dbReference type="InterPro" id="IPR015943">
    <property type="entry name" value="WD40/YVTN_repeat-like_dom_sf"/>
</dbReference>
<comment type="caution">
    <text evidence="5">The sequence shown here is derived from an EMBL/GenBank/DDBJ whole genome shotgun (WGS) entry which is preliminary data.</text>
</comment>
<dbReference type="PANTHER" id="PTHR10039">
    <property type="entry name" value="AMELOGENIN"/>
    <property type="match status" value="1"/>
</dbReference>
<evidence type="ECO:0000256" key="2">
    <source>
        <dbReference type="ARBA" id="ARBA00022737"/>
    </source>
</evidence>
<feature type="non-terminal residue" evidence="5">
    <location>
        <position position="504"/>
    </location>
</feature>
<reference evidence="5 6" key="1">
    <citation type="submission" date="2018-05" db="EMBL/GenBank/DDBJ databases">
        <title>Whole genome sequencing for identification of molecular markers to develop diagnostic detection tools for the regulated plant pathogen Lachnellula willkommii.</title>
        <authorList>
            <person name="Giroux E."/>
            <person name="Bilodeau G."/>
        </authorList>
    </citation>
    <scope>NUCLEOTIDE SEQUENCE [LARGE SCALE GENOMIC DNA]</scope>
    <source>
        <strain evidence="5 6">CBS 203.66</strain>
    </source>
</reference>
<evidence type="ECO:0000256" key="3">
    <source>
        <dbReference type="PROSITE-ProRule" id="PRU00221"/>
    </source>
</evidence>
<evidence type="ECO:0000259" key="4">
    <source>
        <dbReference type="Pfam" id="PF24883"/>
    </source>
</evidence>